<feature type="domain" description="Integrase catalytic" evidence="1">
    <location>
        <begin position="1"/>
        <end position="130"/>
    </location>
</feature>
<dbReference type="Proteomes" id="UP000433483">
    <property type="component" value="Unassembled WGS sequence"/>
</dbReference>
<evidence type="ECO:0000313" key="7">
    <source>
        <dbReference type="EMBL" id="KAE9170369.1"/>
    </source>
</evidence>
<gene>
    <name evidence="10" type="ORF">PF001_g27148</name>
    <name evidence="9" type="ORF">PF002_g28227</name>
    <name evidence="8" type="ORF">PF004_g26028</name>
    <name evidence="7" type="ORF">PF005_g27581</name>
    <name evidence="6" type="ORF">PF006_g27138</name>
    <name evidence="4" type="ORF">PF007_g27624</name>
    <name evidence="2" type="ORF">PF009_g28260</name>
    <name evidence="5" type="ORF">PF010_g26531</name>
    <name evidence="3" type="ORF">PF011_g26175</name>
</gene>
<dbReference type="Proteomes" id="UP000441208">
    <property type="component" value="Unassembled WGS sequence"/>
</dbReference>
<evidence type="ECO:0000313" key="19">
    <source>
        <dbReference type="Proteomes" id="UP000488956"/>
    </source>
</evidence>
<dbReference type="SUPFAM" id="SSF53098">
    <property type="entry name" value="Ribonuclease H-like"/>
    <property type="match status" value="1"/>
</dbReference>
<dbReference type="InterPro" id="IPR050951">
    <property type="entry name" value="Retrovirus_Pol_polyprotein"/>
</dbReference>
<dbReference type="InterPro" id="IPR036397">
    <property type="entry name" value="RNaseH_sf"/>
</dbReference>
<evidence type="ECO:0000313" key="6">
    <source>
        <dbReference type="EMBL" id="KAE9081320.1"/>
    </source>
</evidence>
<comment type="caution">
    <text evidence="9">The sequence shown here is derived from an EMBL/GenBank/DDBJ whole genome shotgun (WGS) entry which is preliminary data.</text>
</comment>
<reference evidence="11 12" key="1">
    <citation type="submission" date="2018-08" db="EMBL/GenBank/DDBJ databases">
        <title>Genomic investigation of the strawberry pathogen Phytophthora fragariae indicates pathogenicity is determined by transcriptional variation in three key races.</title>
        <authorList>
            <person name="Adams T.M."/>
            <person name="Armitage A.D."/>
            <person name="Sobczyk M.K."/>
            <person name="Bates H.J."/>
            <person name="Dunwell J.M."/>
            <person name="Nellist C.F."/>
            <person name="Harrison R.J."/>
        </authorList>
    </citation>
    <scope>NUCLEOTIDE SEQUENCE [LARGE SCALE GENOMIC DNA]</scope>
    <source>
        <strain evidence="10 13">A4</strain>
        <strain evidence="9 14">BC-1</strain>
        <strain evidence="8 18">BC-23</strain>
        <strain evidence="7 12">NOV-27</strain>
        <strain evidence="6 15">NOV-5</strain>
        <strain evidence="4 16">NOV-71</strain>
        <strain evidence="2 11">NOV-9</strain>
        <strain evidence="5 19">ONT-3</strain>
        <strain evidence="3 17">SCRP245</strain>
    </source>
</reference>
<evidence type="ECO:0000313" key="5">
    <source>
        <dbReference type="EMBL" id="KAE9069800.1"/>
    </source>
</evidence>
<evidence type="ECO:0000313" key="3">
    <source>
        <dbReference type="EMBL" id="KAE8971066.1"/>
    </source>
</evidence>
<dbReference type="EMBL" id="QXGA01003611">
    <property type="protein sequence ID" value="KAE9081320.1"/>
    <property type="molecule type" value="Genomic_DNA"/>
</dbReference>
<dbReference type="OrthoDB" id="94652at2759"/>
<dbReference type="Gene3D" id="3.30.420.10">
    <property type="entry name" value="Ribonuclease H-like superfamily/Ribonuclease H"/>
    <property type="match status" value="1"/>
</dbReference>
<evidence type="ECO:0000313" key="15">
    <source>
        <dbReference type="Proteomes" id="UP000440732"/>
    </source>
</evidence>
<dbReference type="EMBL" id="QXGC01003325">
    <property type="protein sequence ID" value="KAE9176602.1"/>
    <property type="molecule type" value="Genomic_DNA"/>
</dbReference>
<proteinExistence type="predicted"/>
<dbReference type="Proteomes" id="UP000429523">
    <property type="component" value="Unassembled WGS sequence"/>
</dbReference>
<dbReference type="Proteomes" id="UP000488956">
    <property type="component" value="Unassembled WGS sequence"/>
</dbReference>
<dbReference type="EMBL" id="QXFW01003391">
    <property type="protein sequence ID" value="KAE8971066.1"/>
    <property type="molecule type" value="Genomic_DNA"/>
</dbReference>
<accession>A0A6A3W5Z8</accession>
<dbReference type="EMBL" id="QXGE01003604">
    <property type="protein sequence ID" value="KAE9274245.1"/>
    <property type="molecule type" value="Genomic_DNA"/>
</dbReference>
<sequence>MIELTTHWIEIAPVPDKTAQAAAKALDEFWFCRYPRPLRVVHDQGKEFVGKEFQEIIDSYGVQSKPTTVENPQANAILERVHQVVGNMVRTTRLDQQLWTEILPSVAFAIRATVHTTLRASPAQLVFQRDMIADATFTAHWATIYSRQQRQTRRENARENRARLAHNYKIGDMVLIVKSIRNLPKLAQPTEGPFVITAVHSNGTLTVDRGNYDEIINIRRVKPYFHDQA</sequence>
<name>A0A6A3W5Z8_9STRA</name>
<evidence type="ECO:0000313" key="9">
    <source>
        <dbReference type="EMBL" id="KAE9177873.1"/>
    </source>
</evidence>
<protein>
    <recommendedName>
        <fullName evidence="1">Integrase catalytic domain-containing protein</fullName>
    </recommendedName>
</protein>
<organism evidence="9 14">
    <name type="scientific">Phytophthora fragariae</name>
    <dbReference type="NCBI Taxonomy" id="53985"/>
    <lineage>
        <taxon>Eukaryota</taxon>
        <taxon>Sar</taxon>
        <taxon>Stramenopiles</taxon>
        <taxon>Oomycota</taxon>
        <taxon>Peronosporomycetes</taxon>
        <taxon>Peronosporales</taxon>
        <taxon>Peronosporaceae</taxon>
        <taxon>Phytophthora</taxon>
    </lineage>
</organism>
<dbReference type="GO" id="GO:0015074">
    <property type="term" value="P:DNA integration"/>
    <property type="evidence" value="ECO:0007669"/>
    <property type="project" value="InterPro"/>
</dbReference>
<evidence type="ECO:0000259" key="1">
    <source>
        <dbReference type="PROSITE" id="PS50994"/>
    </source>
</evidence>
<dbReference type="PANTHER" id="PTHR37984">
    <property type="entry name" value="PROTEIN CBG26694"/>
    <property type="match status" value="1"/>
</dbReference>
<dbReference type="InterPro" id="IPR012337">
    <property type="entry name" value="RNaseH-like_sf"/>
</dbReference>
<dbReference type="InterPro" id="IPR001584">
    <property type="entry name" value="Integrase_cat-core"/>
</dbReference>
<dbReference type="EMBL" id="QXGF01003485">
    <property type="protein sequence ID" value="KAE8921466.1"/>
    <property type="molecule type" value="Genomic_DNA"/>
</dbReference>
<dbReference type="AlphaFoldDB" id="A0A6A3W5Z8"/>
<evidence type="ECO:0000313" key="14">
    <source>
        <dbReference type="Proteomes" id="UP000440367"/>
    </source>
</evidence>
<dbReference type="EMBL" id="QXFX01003312">
    <property type="protein sequence ID" value="KAE9069800.1"/>
    <property type="molecule type" value="Genomic_DNA"/>
</dbReference>
<dbReference type="EMBL" id="QXGD01003408">
    <property type="protein sequence ID" value="KAE9177873.1"/>
    <property type="molecule type" value="Genomic_DNA"/>
</dbReference>
<dbReference type="EMBL" id="QXFZ01003516">
    <property type="protein sequence ID" value="KAE9068599.1"/>
    <property type="molecule type" value="Genomic_DNA"/>
</dbReference>
<evidence type="ECO:0000313" key="10">
    <source>
        <dbReference type="EMBL" id="KAE9274245.1"/>
    </source>
</evidence>
<dbReference type="PROSITE" id="PS50994">
    <property type="entry name" value="INTEGRASE"/>
    <property type="match status" value="1"/>
</dbReference>
<dbReference type="Proteomes" id="UP000476176">
    <property type="component" value="Unassembled WGS sequence"/>
</dbReference>
<dbReference type="GO" id="GO:0003676">
    <property type="term" value="F:nucleic acid binding"/>
    <property type="evidence" value="ECO:0007669"/>
    <property type="project" value="InterPro"/>
</dbReference>
<evidence type="ECO:0000313" key="11">
    <source>
        <dbReference type="Proteomes" id="UP000429523"/>
    </source>
</evidence>
<dbReference type="Proteomes" id="UP000460718">
    <property type="component" value="Unassembled WGS sequence"/>
</dbReference>
<dbReference type="EMBL" id="QXGB01003514">
    <property type="protein sequence ID" value="KAE9170369.1"/>
    <property type="molecule type" value="Genomic_DNA"/>
</dbReference>
<dbReference type="Proteomes" id="UP000437068">
    <property type="component" value="Unassembled WGS sequence"/>
</dbReference>
<dbReference type="Proteomes" id="UP000440732">
    <property type="component" value="Unassembled WGS sequence"/>
</dbReference>
<evidence type="ECO:0000313" key="17">
    <source>
        <dbReference type="Proteomes" id="UP000460718"/>
    </source>
</evidence>
<evidence type="ECO:0000313" key="2">
    <source>
        <dbReference type="EMBL" id="KAE8921466.1"/>
    </source>
</evidence>
<evidence type="ECO:0000313" key="4">
    <source>
        <dbReference type="EMBL" id="KAE9068599.1"/>
    </source>
</evidence>
<evidence type="ECO:0000313" key="13">
    <source>
        <dbReference type="Proteomes" id="UP000437068"/>
    </source>
</evidence>
<evidence type="ECO:0000313" key="8">
    <source>
        <dbReference type="EMBL" id="KAE9176602.1"/>
    </source>
</evidence>
<evidence type="ECO:0000313" key="12">
    <source>
        <dbReference type="Proteomes" id="UP000433483"/>
    </source>
</evidence>
<keyword evidence="12" id="KW-1185">Reference proteome</keyword>
<dbReference type="Proteomes" id="UP000440367">
    <property type="component" value="Unassembled WGS sequence"/>
</dbReference>
<dbReference type="Pfam" id="PF00665">
    <property type="entry name" value="rve"/>
    <property type="match status" value="1"/>
</dbReference>
<evidence type="ECO:0000313" key="18">
    <source>
        <dbReference type="Proteomes" id="UP000476176"/>
    </source>
</evidence>
<evidence type="ECO:0000313" key="16">
    <source>
        <dbReference type="Proteomes" id="UP000441208"/>
    </source>
</evidence>
<dbReference type="PANTHER" id="PTHR37984:SF5">
    <property type="entry name" value="PROTEIN NYNRIN-LIKE"/>
    <property type="match status" value="1"/>
</dbReference>